<proteinExistence type="inferred from homology"/>
<dbReference type="NCBIfam" id="TIGR03534">
    <property type="entry name" value="RF_mod_PrmC"/>
    <property type="match status" value="1"/>
</dbReference>
<keyword evidence="9" id="KW-1185">Reference proteome</keyword>
<feature type="binding site" evidence="5">
    <location>
        <position position="189"/>
    </location>
    <ligand>
        <name>S-adenosyl-L-methionine</name>
        <dbReference type="ChEBI" id="CHEBI:59789"/>
    </ligand>
</feature>
<feature type="binding site" evidence="5">
    <location>
        <position position="146"/>
    </location>
    <ligand>
        <name>S-adenosyl-L-methionine</name>
        <dbReference type="ChEBI" id="CHEBI:59789"/>
    </ligand>
</feature>
<evidence type="ECO:0000256" key="1">
    <source>
        <dbReference type="ARBA" id="ARBA00022603"/>
    </source>
</evidence>
<evidence type="ECO:0000313" key="8">
    <source>
        <dbReference type="EMBL" id="SDF91269.1"/>
    </source>
</evidence>
<name>A0A1G7Q010_9PROT</name>
<dbReference type="RefSeq" id="WP_090019267.1">
    <property type="nucleotide sequence ID" value="NZ_FNCE01000003.1"/>
</dbReference>
<dbReference type="AlphaFoldDB" id="A0A1G7Q010"/>
<dbReference type="InterPro" id="IPR007848">
    <property type="entry name" value="Small_mtfrase_dom"/>
</dbReference>
<evidence type="ECO:0000259" key="7">
    <source>
        <dbReference type="Pfam" id="PF17827"/>
    </source>
</evidence>
<evidence type="ECO:0000256" key="3">
    <source>
        <dbReference type="ARBA" id="ARBA00022691"/>
    </source>
</evidence>
<keyword evidence="1 5" id="KW-0489">Methyltransferase</keyword>
<dbReference type="InterPro" id="IPR050320">
    <property type="entry name" value="N5-glutamine_MTase"/>
</dbReference>
<dbReference type="STRING" id="1082479.SAMN05216241_103132"/>
<protein>
    <recommendedName>
        <fullName evidence="5">Release factor glutamine methyltransferase</fullName>
        <shortName evidence="5">RF MTase</shortName>
        <ecNumber evidence="5">2.1.1.297</ecNumber>
    </recommendedName>
    <alternativeName>
        <fullName evidence="5">N5-glutamine methyltransferase PrmC</fullName>
    </alternativeName>
    <alternativeName>
        <fullName evidence="5">Protein-(glutamine-N5) MTase PrmC</fullName>
    </alternativeName>
    <alternativeName>
        <fullName evidence="5">Protein-glutamine N-methyltransferase PrmC</fullName>
    </alternativeName>
</protein>
<dbReference type="Pfam" id="PF17827">
    <property type="entry name" value="PrmC_N"/>
    <property type="match status" value="1"/>
</dbReference>
<accession>A0A1G7Q010</accession>
<dbReference type="GO" id="GO:0032259">
    <property type="term" value="P:methylation"/>
    <property type="evidence" value="ECO:0007669"/>
    <property type="project" value="UniProtKB-KW"/>
</dbReference>
<feature type="domain" description="Release factor glutamine methyltransferase N-terminal" evidence="7">
    <location>
        <begin position="7"/>
        <end position="77"/>
    </location>
</feature>
<dbReference type="Pfam" id="PF05175">
    <property type="entry name" value="MTS"/>
    <property type="match status" value="1"/>
</dbReference>
<feature type="binding site" evidence="5">
    <location>
        <begin position="189"/>
        <end position="192"/>
    </location>
    <ligand>
        <name>substrate</name>
    </ligand>
</feature>
<dbReference type="PANTHER" id="PTHR18895:SF74">
    <property type="entry name" value="MTRF1L RELEASE FACTOR GLUTAMINE METHYLTRANSFERASE"/>
    <property type="match status" value="1"/>
</dbReference>
<comment type="similarity">
    <text evidence="5">Belongs to the protein N5-glutamine methyltransferase family. PrmC subfamily.</text>
</comment>
<evidence type="ECO:0000256" key="2">
    <source>
        <dbReference type="ARBA" id="ARBA00022679"/>
    </source>
</evidence>
<dbReference type="Gene3D" id="3.40.50.150">
    <property type="entry name" value="Vaccinia Virus protein VP39"/>
    <property type="match status" value="1"/>
</dbReference>
<comment type="catalytic activity">
    <reaction evidence="4 5">
        <text>L-glutaminyl-[peptide chain release factor] + S-adenosyl-L-methionine = N(5)-methyl-L-glutaminyl-[peptide chain release factor] + S-adenosyl-L-homocysteine + H(+)</text>
        <dbReference type="Rhea" id="RHEA:42896"/>
        <dbReference type="Rhea" id="RHEA-COMP:10271"/>
        <dbReference type="Rhea" id="RHEA-COMP:10272"/>
        <dbReference type="ChEBI" id="CHEBI:15378"/>
        <dbReference type="ChEBI" id="CHEBI:30011"/>
        <dbReference type="ChEBI" id="CHEBI:57856"/>
        <dbReference type="ChEBI" id="CHEBI:59789"/>
        <dbReference type="ChEBI" id="CHEBI:61891"/>
        <dbReference type="EC" id="2.1.1.297"/>
    </reaction>
</comment>
<dbReference type="Gene3D" id="1.10.8.10">
    <property type="entry name" value="DNA helicase RuvA subunit, C-terminal domain"/>
    <property type="match status" value="1"/>
</dbReference>
<dbReference type="Proteomes" id="UP000199415">
    <property type="component" value="Unassembled WGS sequence"/>
</dbReference>
<dbReference type="SUPFAM" id="SSF53335">
    <property type="entry name" value="S-adenosyl-L-methionine-dependent methyltransferases"/>
    <property type="match status" value="1"/>
</dbReference>
<keyword evidence="3 5" id="KW-0949">S-adenosyl-L-methionine</keyword>
<dbReference type="InterPro" id="IPR002052">
    <property type="entry name" value="DNA_methylase_N6_adenine_CS"/>
</dbReference>
<evidence type="ECO:0000313" key="9">
    <source>
        <dbReference type="Proteomes" id="UP000199415"/>
    </source>
</evidence>
<evidence type="ECO:0000256" key="4">
    <source>
        <dbReference type="ARBA" id="ARBA00048391"/>
    </source>
</evidence>
<evidence type="ECO:0000259" key="6">
    <source>
        <dbReference type="Pfam" id="PF05175"/>
    </source>
</evidence>
<feature type="binding site" evidence="5">
    <location>
        <position position="175"/>
    </location>
    <ligand>
        <name>S-adenosyl-L-methionine</name>
        <dbReference type="ChEBI" id="CHEBI:59789"/>
    </ligand>
</feature>
<dbReference type="HAMAP" id="MF_02126">
    <property type="entry name" value="RF_methyltr_PrmC"/>
    <property type="match status" value="1"/>
</dbReference>
<reference evidence="8 9" key="1">
    <citation type="submission" date="2016-10" db="EMBL/GenBank/DDBJ databases">
        <authorList>
            <person name="de Groot N.N."/>
        </authorList>
    </citation>
    <scope>NUCLEOTIDE SEQUENCE [LARGE SCALE GENOMIC DNA]</scope>
    <source>
        <strain evidence="8 9">DSM 25584</strain>
    </source>
</reference>
<dbReference type="PROSITE" id="PS00092">
    <property type="entry name" value="N6_MTASE"/>
    <property type="match status" value="1"/>
</dbReference>
<evidence type="ECO:0000256" key="5">
    <source>
        <dbReference type="HAMAP-Rule" id="MF_02126"/>
    </source>
</evidence>
<gene>
    <name evidence="5" type="primary">prmC</name>
    <name evidence="8" type="ORF">SAMN05216241_103132</name>
</gene>
<dbReference type="InterPro" id="IPR019874">
    <property type="entry name" value="RF_methyltr_PrmC"/>
</dbReference>
<dbReference type="GO" id="GO:0003676">
    <property type="term" value="F:nucleic acid binding"/>
    <property type="evidence" value="ECO:0007669"/>
    <property type="project" value="InterPro"/>
</dbReference>
<comment type="function">
    <text evidence="5">Methylates the class 1 translation termination release factors RF1/PrfA and RF2/PrfB on the glutamine residue of the universally conserved GGQ motif.</text>
</comment>
<dbReference type="InterPro" id="IPR040758">
    <property type="entry name" value="PrmC_N"/>
</dbReference>
<feature type="domain" description="Methyltransferase small" evidence="6">
    <location>
        <begin position="107"/>
        <end position="197"/>
    </location>
</feature>
<dbReference type="InterPro" id="IPR029063">
    <property type="entry name" value="SAM-dependent_MTases_sf"/>
</dbReference>
<keyword evidence="2 5" id="KW-0808">Transferase</keyword>
<dbReference type="EMBL" id="FNCE01000003">
    <property type="protein sequence ID" value="SDF91269.1"/>
    <property type="molecule type" value="Genomic_DNA"/>
</dbReference>
<dbReference type="PANTHER" id="PTHR18895">
    <property type="entry name" value="HEMK METHYLTRANSFERASE"/>
    <property type="match status" value="1"/>
</dbReference>
<organism evidence="8 9">
    <name type="scientific">Limimonas halophila</name>
    <dbReference type="NCBI Taxonomy" id="1082479"/>
    <lineage>
        <taxon>Bacteria</taxon>
        <taxon>Pseudomonadati</taxon>
        <taxon>Pseudomonadota</taxon>
        <taxon>Alphaproteobacteria</taxon>
        <taxon>Rhodospirillales</taxon>
        <taxon>Rhodovibrionaceae</taxon>
        <taxon>Limimonas</taxon>
    </lineage>
</organism>
<dbReference type="InterPro" id="IPR004556">
    <property type="entry name" value="HemK-like"/>
</dbReference>
<dbReference type="GO" id="GO:0102559">
    <property type="term" value="F:peptide chain release factor N(5)-glutamine methyltransferase activity"/>
    <property type="evidence" value="ECO:0007669"/>
    <property type="project" value="UniProtKB-EC"/>
</dbReference>
<dbReference type="NCBIfam" id="TIGR00536">
    <property type="entry name" value="hemK_fam"/>
    <property type="match status" value="1"/>
</dbReference>
<feature type="binding site" evidence="5">
    <location>
        <begin position="123"/>
        <end position="127"/>
    </location>
    <ligand>
        <name>S-adenosyl-L-methionine</name>
        <dbReference type="ChEBI" id="CHEBI:59789"/>
    </ligand>
</feature>
<dbReference type="EC" id="2.1.1.297" evidence="5"/>
<sequence>MSATVGELLRDARARLGDAGVETPARDARLLLAAALDVDVSALIGADREPVAAGARERFAAMLSQREGRMPVSRILGRSEFWSLPLRVGPATLDPRPETETLVQAALDRLPDRADGHRVLDLGTGTGCLLLALLSELPNAWGVGTDASAEAAATAAGNARDLGLAGGAAFAVMDWADALAGRFDVIVSNPPYVRADELAGLAPEVAGHDPRAALVGGGDGLTAYRRVLPAIARLLAPGGVAAVEVGRGQADSVRGLAERAGLRAGAPVADLAGIARCVPLGAGV</sequence>
<dbReference type="OrthoDB" id="9800643at2"/>